<evidence type="ECO:0000313" key="2">
    <source>
        <dbReference type="Proteomes" id="UP000816034"/>
    </source>
</evidence>
<dbReference type="GeneID" id="68105258"/>
<sequence length="141" mass="16718">MLLKGKEFDSIPIRNDEYSINVSSWPTRFHWISSKHLSRLHSLILHLFPKLDTSTLSTKFSNKKHQSATLKEAFREVKSMDQLEHLLHKYRNIPLTSQDVKEYRIGKQPYYMDQDGDFANEFYEMVIDRKTGNEILVQIFP</sequence>
<protein>
    <submittedName>
        <fullName evidence="1">Uncharacterized protein</fullName>
    </submittedName>
</protein>
<dbReference type="RefSeq" id="XP_044542376.1">
    <property type="nucleotide sequence ID" value="XM_044688611.1"/>
</dbReference>
<comment type="caution">
    <text evidence="1">The sequence shown here is derived from an EMBL/GenBank/DDBJ whole genome shotgun (WGS) entry which is preliminary data.</text>
</comment>
<name>A0AA88G7T1_NAELO</name>
<dbReference type="AlphaFoldDB" id="A0AA88G7T1"/>
<accession>A0AA88G7T1</accession>
<proteinExistence type="predicted"/>
<gene>
    <name evidence="1" type="ORF">C9374_012804</name>
</gene>
<evidence type="ECO:0000313" key="1">
    <source>
        <dbReference type="EMBL" id="KAG2373202.1"/>
    </source>
</evidence>
<reference evidence="1 2" key="1">
    <citation type="journal article" date="2018" name="BMC Genomics">
        <title>The genome of Naegleria lovaniensis, the basis for a comparative approach to unravel pathogenicity factors of the human pathogenic amoeba N. fowleri.</title>
        <authorList>
            <person name="Liechti N."/>
            <person name="Schurch N."/>
            <person name="Bruggmann R."/>
            <person name="Wittwer M."/>
        </authorList>
    </citation>
    <scope>NUCLEOTIDE SEQUENCE [LARGE SCALE GENOMIC DNA]</scope>
    <source>
        <strain evidence="1 2">ATCC 30569</strain>
    </source>
</reference>
<dbReference type="EMBL" id="PYSW02000059">
    <property type="protein sequence ID" value="KAG2373202.1"/>
    <property type="molecule type" value="Genomic_DNA"/>
</dbReference>
<keyword evidence="2" id="KW-1185">Reference proteome</keyword>
<dbReference type="Proteomes" id="UP000816034">
    <property type="component" value="Unassembled WGS sequence"/>
</dbReference>
<organism evidence="1 2">
    <name type="scientific">Naegleria lovaniensis</name>
    <name type="common">Amoeba</name>
    <dbReference type="NCBI Taxonomy" id="51637"/>
    <lineage>
        <taxon>Eukaryota</taxon>
        <taxon>Discoba</taxon>
        <taxon>Heterolobosea</taxon>
        <taxon>Tetramitia</taxon>
        <taxon>Eutetramitia</taxon>
        <taxon>Vahlkampfiidae</taxon>
        <taxon>Naegleria</taxon>
    </lineage>
</organism>